<dbReference type="SUPFAM" id="SSF81301">
    <property type="entry name" value="Nucleotidyltransferase"/>
    <property type="match status" value="1"/>
</dbReference>
<organism evidence="1 2">
    <name type="scientific">Cerrena zonata</name>
    <dbReference type="NCBI Taxonomy" id="2478898"/>
    <lineage>
        <taxon>Eukaryota</taxon>
        <taxon>Fungi</taxon>
        <taxon>Dikarya</taxon>
        <taxon>Basidiomycota</taxon>
        <taxon>Agaricomycotina</taxon>
        <taxon>Agaricomycetes</taxon>
        <taxon>Polyporales</taxon>
        <taxon>Cerrenaceae</taxon>
        <taxon>Cerrena</taxon>
    </lineage>
</organism>
<proteinExistence type="predicted"/>
<reference evidence="1 2" key="1">
    <citation type="submission" date="2022-09" db="EMBL/GenBank/DDBJ databases">
        <authorList>
            <person name="Palmer J.M."/>
        </authorList>
    </citation>
    <scope>NUCLEOTIDE SEQUENCE [LARGE SCALE GENOMIC DNA]</scope>
    <source>
        <strain evidence="1 2">DSM 7382</strain>
    </source>
</reference>
<evidence type="ECO:0000313" key="1">
    <source>
        <dbReference type="EMBL" id="KAK7680295.1"/>
    </source>
</evidence>
<protein>
    <recommendedName>
        <fullName evidence="3">Polymerase nucleotidyl transferase domain-containing protein</fullName>
    </recommendedName>
</protein>
<evidence type="ECO:0008006" key="3">
    <source>
        <dbReference type="Google" id="ProtNLM"/>
    </source>
</evidence>
<dbReference type="Gene3D" id="3.30.460.40">
    <property type="match status" value="1"/>
</dbReference>
<keyword evidence="2" id="KW-1185">Reference proteome</keyword>
<dbReference type="AlphaFoldDB" id="A0AAW0FFC4"/>
<dbReference type="Proteomes" id="UP001385951">
    <property type="component" value="Unassembled WGS sequence"/>
</dbReference>
<dbReference type="InterPro" id="IPR043519">
    <property type="entry name" value="NT_sf"/>
</dbReference>
<dbReference type="EMBL" id="JASBNA010000050">
    <property type="protein sequence ID" value="KAK7680295.1"/>
    <property type="molecule type" value="Genomic_DNA"/>
</dbReference>
<name>A0AAW0FFC4_9APHY</name>
<accession>A0AAW0FFC4</accession>
<gene>
    <name evidence="1" type="ORF">QCA50_016535</name>
</gene>
<sequence>MSSAPTRDEVYMVARKAAEVFHSRGLTCCLFGSTGCALQGCTRTPNDVDMIVMSNQYTPEVLKQLLVDNGKGFYKRASKKIGATYTVLYCRLSGYRRSCKVDILIPGVLNIPLVDSWRIQHIDGLPVLPLFALLLMKLQGWVDHRASSRSDMQAKQYVDLRDLAQLVTIASNNGEHIDNAQWLPESFLELAKQRVEDLIEATRQPTNWRRIGFNV</sequence>
<evidence type="ECO:0000313" key="2">
    <source>
        <dbReference type="Proteomes" id="UP001385951"/>
    </source>
</evidence>
<comment type="caution">
    <text evidence="1">The sequence shown here is derived from an EMBL/GenBank/DDBJ whole genome shotgun (WGS) entry which is preliminary data.</text>
</comment>